<evidence type="ECO:0000313" key="2">
    <source>
        <dbReference type="EMBL" id="TQE29988.1"/>
    </source>
</evidence>
<dbReference type="InterPro" id="IPR014710">
    <property type="entry name" value="RmlC-like_jellyroll"/>
</dbReference>
<dbReference type="PANTHER" id="PTHR40943">
    <property type="entry name" value="CYTOPLASMIC PROTEIN-RELATED"/>
    <property type="match status" value="1"/>
</dbReference>
<dbReference type="InterPro" id="IPR008579">
    <property type="entry name" value="UGlyAH_Cupin_dom"/>
</dbReference>
<gene>
    <name evidence="2" type="ORF">Sipo8835_24320</name>
</gene>
<dbReference type="Pfam" id="PF05899">
    <property type="entry name" value="Cupin_3"/>
    <property type="match status" value="1"/>
</dbReference>
<dbReference type="InterPro" id="IPR011051">
    <property type="entry name" value="RmlC_Cupin_sf"/>
</dbReference>
<organism evidence="2 3">
    <name type="scientific">Streptomyces ipomoeae</name>
    <dbReference type="NCBI Taxonomy" id="103232"/>
    <lineage>
        <taxon>Bacteria</taxon>
        <taxon>Bacillati</taxon>
        <taxon>Actinomycetota</taxon>
        <taxon>Actinomycetes</taxon>
        <taxon>Kitasatosporales</taxon>
        <taxon>Streptomycetaceae</taxon>
        <taxon>Streptomyces</taxon>
    </lineage>
</organism>
<dbReference type="AlphaFoldDB" id="A0AAE9AZQ8"/>
<proteinExistence type="predicted"/>
<sequence length="157" mass="16561">MNIADAAPAASAMPPFPSLTYRTIRRSPVSGLGNLDLMASTALVGSLAVQEAPWPAPVDVPEPVTGKPQARLLPLVDDGLKSAGLWSCTPGAFRSDHTGYVEFMHLIDGTAELRGDDGTVWHVCAGTVLVIPDGWTGTWVVEETVIKSYAIFRGGTS</sequence>
<dbReference type="Proteomes" id="UP000318720">
    <property type="component" value="Unassembled WGS sequence"/>
</dbReference>
<comment type="caution">
    <text evidence="2">The sequence shown here is derived from an EMBL/GenBank/DDBJ whole genome shotgun (WGS) entry which is preliminary data.</text>
</comment>
<name>A0AAE9AZQ8_9ACTN</name>
<dbReference type="SUPFAM" id="SSF51182">
    <property type="entry name" value="RmlC-like cupins"/>
    <property type="match status" value="1"/>
</dbReference>
<evidence type="ECO:0000313" key="3">
    <source>
        <dbReference type="Proteomes" id="UP000318720"/>
    </source>
</evidence>
<evidence type="ECO:0000259" key="1">
    <source>
        <dbReference type="Pfam" id="PF05899"/>
    </source>
</evidence>
<protein>
    <submittedName>
        <fullName evidence="2">DUF861 domain-containing protein</fullName>
    </submittedName>
</protein>
<dbReference type="Gene3D" id="2.60.120.10">
    <property type="entry name" value="Jelly Rolls"/>
    <property type="match status" value="1"/>
</dbReference>
<reference evidence="2 3" key="1">
    <citation type="submission" date="2019-03" db="EMBL/GenBank/DDBJ databases">
        <title>Comparative genomic analyses of the sweetpotato soil rot pathogen, Streptomyces ipomoeae.</title>
        <authorList>
            <person name="Ruschel Soares N."/>
            <person name="Badger J.H."/>
            <person name="Huguet-Tapia J.C."/>
            <person name="Clark C.A."/>
            <person name="Pettis G.S."/>
        </authorList>
    </citation>
    <scope>NUCLEOTIDE SEQUENCE [LARGE SCALE GENOMIC DNA]</scope>
    <source>
        <strain evidence="2 3">88-35</strain>
    </source>
</reference>
<accession>A0AAE9AZQ8</accession>
<dbReference type="PANTHER" id="PTHR40943:SF1">
    <property type="entry name" value="CYTOPLASMIC PROTEIN"/>
    <property type="match status" value="1"/>
</dbReference>
<dbReference type="EMBL" id="SPAZ01000200">
    <property type="protein sequence ID" value="TQE29988.1"/>
    <property type="molecule type" value="Genomic_DNA"/>
</dbReference>
<feature type="domain" description="(S)-ureidoglycine aminohydrolase cupin" evidence="1">
    <location>
        <begin position="78"/>
        <end position="149"/>
    </location>
</feature>